<dbReference type="EC" id="6.4.1.2" evidence="3"/>
<feature type="domain" description="CoA carboxyltransferase N-terminal" evidence="2">
    <location>
        <begin position="13"/>
        <end position="245"/>
    </location>
</feature>
<organism evidence="3">
    <name type="scientific">anaerobic digester metagenome</name>
    <dbReference type="NCBI Taxonomy" id="1263854"/>
    <lineage>
        <taxon>unclassified sequences</taxon>
        <taxon>metagenomes</taxon>
        <taxon>ecological metagenomes</taxon>
    </lineage>
</organism>
<dbReference type="GO" id="GO:0009317">
    <property type="term" value="C:acetyl-CoA carboxylase complex"/>
    <property type="evidence" value="ECO:0007669"/>
    <property type="project" value="InterPro"/>
</dbReference>
<sequence>MSEVLDVAKKDGGWVECPSCAEIIITRKLQENLWVCHHCNHHFRLGARDRIGLICDEGSFEELAPSDHTGDEDFDDAIKTGKAAINGMLCLLGVMDFSHKGGSMGVAMGRKIIELMDTAQETGLPLIFFTASGGVRIHEGIWGLFQMLRTVHARDRITRSPVITVFTDPTTGGVTASFAALADILLAEPGARIGFAGPRVIQTVLHSELPEDFQNAETLLANGLIDRIVPRRDLRDTLSFFLRWF</sequence>
<name>A0A485LWH2_9ZZZZ</name>
<dbReference type="GO" id="GO:2001295">
    <property type="term" value="P:malonyl-CoA biosynthetic process"/>
    <property type="evidence" value="ECO:0007669"/>
    <property type="project" value="TreeGrafter"/>
</dbReference>
<dbReference type="SUPFAM" id="SSF52096">
    <property type="entry name" value="ClpP/crotonase"/>
    <property type="match status" value="1"/>
</dbReference>
<protein>
    <submittedName>
        <fullName evidence="3">Acetyl-coenzyme A carboxylase carboxyl transferase subunit beta</fullName>
        <ecNumber evidence="3">6.4.1.2</ecNumber>
    </submittedName>
</protein>
<dbReference type="Gene3D" id="3.90.226.10">
    <property type="entry name" value="2-enoyl-CoA Hydratase, Chain A, domain 1"/>
    <property type="match status" value="1"/>
</dbReference>
<keyword evidence="3" id="KW-0436">Ligase</keyword>
<dbReference type="PROSITE" id="PS50980">
    <property type="entry name" value="COA_CT_NTER"/>
    <property type="match status" value="1"/>
</dbReference>
<dbReference type="EMBL" id="CAADRM010000058">
    <property type="protein sequence ID" value="VFU12922.1"/>
    <property type="molecule type" value="Genomic_DNA"/>
</dbReference>
<dbReference type="InterPro" id="IPR011762">
    <property type="entry name" value="COA_CT_N"/>
</dbReference>
<dbReference type="GO" id="GO:0003989">
    <property type="term" value="F:acetyl-CoA carboxylase activity"/>
    <property type="evidence" value="ECO:0007669"/>
    <property type="project" value="UniProtKB-EC"/>
</dbReference>
<dbReference type="PRINTS" id="PR01070">
    <property type="entry name" value="ACCCTRFRASEB"/>
</dbReference>
<dbReference type="InterPro" id="IPR034733">
    <property type="entry name" value="AcCoA_carboxyl_beta"/>
</dbReference>
<proteinExistence type="predicted"/>
<dbReference type="PANTHER" id="PTHR42995">
    <property type="entry name" value="ACETYL-COENZYME A CARBOXYLASE CARBOXYL TRANSFERASE SUBUNIT BETA, CHLOROPLASTIC"/>
    <property type="match status" value="1"/>
</dbReference>
<gene>
    <name evidence="3" type="primary">accD</name>
    <name evidence="3" type="ORF">SCFA_1500011</name>
</gene>
<dbReference type="InterPro" id="IPR000438">
    <property type="entry name" value="Acetyl_CoA_COase_Trfase_b_su"/>
</dbReference>
<accession>A0A485LWH2</accession>
<evidence type="ECO:0000313" key="3">
    <source>
        <dbReference type="EMBL" id="VFU12922.1"/>
    </source>
</evidence>
<dbReference type="AlphaFoldDB" id="A0A485LWH2"/>
<keyword evidence="1 3" id="KW-0808">Transferase</keyword>
<dbReference type="Pfam" id="PF01039">
    <property type="entry name" value="Carboxyl_trans"/>
    <property type="match status" value="1"/>
</dbReference>
<dbReference type="GO" id="GO:0006633">
    <property type="term" value="P:fatty acid biosynthetic process"/>
    <property type="evidence" value="ECO:0007669"/>
    <property type="project" value="InterPro"/>
</dbReference>
<evidence type="ECO:0000256" key="1">
    <source>
        <dbReference type="ARBA" id="ARBA00022679"/>
    </source>
</evidence>
<evidence type="ECO:0000259" key="2">
    <source>
        <dbReference type="PROSITE" id="PS50980"/>
    </source>
</evidence>
<dbReference type="GO" id="GO:0016740">
    <property type="term" value="F:transferase activity"/>
    <property type="evidence" value="ECO:0007669"/>
    <property type="project" value="UniProtKB-KW"/>
</dbReference>
<dbReference type="PANTHER" id="PTHR42995:SF5">
    <property type="entry name" value="ACETYL-COENZYME A CARBOXYLASE CARBOXYL TRANSFERASE SUBUNIT BETA, CHLOROPLASTIC"/>
    <property type="match status" value="1"/>
</dbReference>
<dbReference type="InterPro" id="IPR029045">
    <property type="entry name" value="ClpP/crotonase-like_dom_sf"/>
</dbReference>
<reference evidence="3" key="1">
    <citation type="submission" date="2019-03" db="EMBL/GenBank/DDBJ databases">
        <authorList>
            <person name="Hao L."/>
        </authorList>
    </citation>
    <scope>NUCLEOTIDE SEQUENCE</scope>
</reference>